<dbReference type="EMBL" id="MTEI01000002">
    <property type="protein sequence ID" value="OQW89084.1"/>
    <property type="molecule type" value="Genomic_DNA"/>
</dbReference>
<evidence type="ECO:0000259" key="11">
    <source>
        <dbReference type="PROSITE" id="PS50110"/>
    </source>
</evidence>
<dbReference type="SMART" id="SM00304">
    <property type="entry name" value="HAMP"/>
    <property type="match status" value="1"/>
</dbReference>
<feature type="domain" description="HAMP" evidence="12">
    <location>
        <begin position="197"/>
        <end position="253"/>
    </location>
</feature>
<dbReference type="InterPro" id="IPR011006">
    <property type="entry name" value="CheY-like_superfamily"/>
</dbReference>
<comment type="subcellular location">
    <subcellularLocation>
        <location evidence="2">Membrane</location>
    </subcellularLocation>
</comment>
<keyword evidence="4 7" id="KW-0597">Phosphoprotein</keyword>
<protein>
    <recommendedName>
        <fullName evidence="3">histidine kinase</fullName>
        <ecNumber evidence="3">2.7.13.3</ecNumber>
    </recommendedName>
</protein>
<dbReference type="Gene3D" id="1.10.287.130">
    <property type="match status" value="1"/>
</dbReference>
<dbReference type="PROSITE" id="PS50885">
    <property type="entry name" value="HAMP"/>
    <property type="match status" value="1"/>
</dbReference>
<dbReference type="AlphaFoldDB" id="A0A1W9KXU3"/>
<dbReference type="InterPro" id="IPR001789">
    <property type="entry name" value="Sig_transdc_resp-reg_receiver"/>
</dbReference>
<evidence type="ECO:0000256" key="3">
    <source>
        <dbReference type="ARBA" id="ARBA00012438"/>
    </source>
</evidence>
<keyword evidence="9" id="KW-1133">Transmembrane helix</keyword>
<dbReference type="GO" id="GO:0005886">
    <property type="term" value="C:plasma membrane"/>
    <property type="evidence" value="ECO:0007669"/>
    <property type="project" value="TreeGrafter"/>
</dbReference>
<accession>A0A1W9KXU3</accession>
<dbReference type="Gene3D" id="6.10.340.10">
    <property type="match status" value="1"/>
</dbReference>
<dbReference type="Pfam" id="PF09984">
    <property type="entry name" value="sCache_4"/>
    <property type="match status" value="1"/>
</dbReference>
<evidence type="ECO:0000256" key="2">
    <source>
        <dbReference type="ARBA" id="ARBA00004370"/>
    </source>
</evidence>
<keyword evidence="5" id="KW-0808">Transferase</keyword>
<sequence length="654" mass="71260">MKTLDIRSRMLVAALLPLALISTLLAAVFLTVRFEDIQSAYEQHNRSVVRQIALASEYGLFSGNRQQLQALAAGALHETDVRRVLVLDSRGQTLASAGEASQVPPAALSPSEQHGFVQQARLDWLVQPVYPSDVQLDDLFERDPVAADQQPNQLGQVLMVFSRQSVDARKAQMLVTGGVIGGLSLLFGMALAVYLSRGVIRPINRITQLVERIGRGDFAAVDKPRDQETDHDPLQVLQGHIRLMADRLAQARGELEQQVALATQALRERKEEAEQATLAKSRFLAAASHDLRQPTHALGLFVSRLAQLPHDAQTGALISNLDASVRAMQNLLDGLLDISRLEARAVQVNKRPFALSALFDQLQQDLGAEAADKGLGLRVRPTNLWVLSDATLIYRVLLNLVGNALRYTERGGVLVVARQRASGLVELQVWDSGIGIAREHQQAVFTEFYQVGNAARDRAKGMGLGLSIVQRTANLLSHPLVMVSRPGRGTRFTLSLPQVAAQQRLAEDLPNDLVAPDDLSGKWALVVEDDDLARSALVGLLESWGMRVAQAPGPAGAMQCLAQGVLPDVMVSDYRLQEDLNGLQLVQRLQTQLPHHPPACLMSGDTDPAVIQAVQAAGFTLLHKPVRPAKLRSLLRHLLTPQQDHQRAGGADLS</sequence>
<evidence type="ECO:0000256" key="9">
    <source>
        <dbReference type="SAM" id="Phobius"/>
    </source>
</evidence>
<keyword evidence="8" id="KW-0175">Coiled coil</keyword>
<dbReference type="InterPro" id="IPR005467">
    <property type="entry name" value="His_kinase_dom"/>
</dbReference>
<dbReference type="PANTHER" id="PTHR43047">
    <property type="entry name" value="TWO-COMPONENT HISTIDINE PROTEIN KINASE"/>
    <property type="match status" value="1"/>
</dbReference>
<dbReference type="SUPFAM" id="SSF52172">
    <property type="entry name" value="CheY-like"/>
    <property type="match status" value="1"/>
</dbReference>
<proteinExistence type="predicted"/>
<dbReference type="Pfam" id="PF02518">
    <property type="entry name" value="HATPase_c"/>
    <property type="match status" value="1"/>
</dbReference>
<dbReference type="CDD" id="cd00082">
    <property type="entry name" value="HisKA"/>
    <property type="match status" value="1"/>
</dbReference>
<dbReference type="CDD" id="cd00156">
    <property type="entry name" value="REC"/>
    <property type="match status" value="1"/>
</dbReference>
<feature type="domain" description="Histidine kinase" evidence="10">
    <location>
        <begin position="286"/>
        <end position="500"/>
    </location>
</feature>
<keyword evidence="6 13" id="KW-0418">Kinase</keyword>
<dbReference type="InterPro" id="IPR036097">
    <property type="entry name" value="HisK_dim/P_sf"/>
</dbReference>
<comment type="caution">
    <text evidence="13">The sequence shown here is derived from an EMBL/GenBank/DDBJ whole genome shotgun (WGS) entry which is preliminary data.</text>
</comment>
<dbReference type="EC" id="2.7.13.3" evidence="3"/>
<feature type="coiled-coil region" evidence="8">
    <location>
        <begin position="245"/>
        <end position="272"/>
    </location>
</feature>
<evidence type="ECO:0000259" key="10">
    <source>
        <dbReference type="PROSITE" id="PS50109"/>
    </source>
</evidence>
<reference evidence="13 14" key="1">
    <citation type="submission" date="2017-01" db="EMBL/GenBank/DDBJ databases">
        <title>Novel large sulfur bacteria in the metagenomes of groundwater-fed chemosynthetic microbial mats in the Lake Huron basin.</title>
        <authorList>
            <person name="Sharrar A.M."/>
            <person name="Flood B.E."/>
            <person name="Bailey J.V."/>
            <person name="Jones D.S."/>
            <person name="Biddanda B."/>
            <person name="Ruberg S.A."/>
            <person name="Marcus D.N."/>
            <person name="Dick G.J."/>
        </authorList>
    </citation>
    <scope>NUCLEOTIDE SEQUENCE [LARGE SCALE GENOMIC DNA]</scope>
    <source>
        <strain evidence="13">A7</strain>
    </source>
</reference>
<dbReference type="Proteomes" id="UP000192505">
    <property type="component" value="Unassembled WGS sequence"/>
</dbReference>
<dbReference type="InterPro" id="IPR003594">
    <property type="entry name" value="HATPase_dom"/>
</dbReference>
<feature type="transmembrane region" description="Helical" evidence="9">
    <location>
        <begin position="173"/>
        <end position="195"/>
    </location>
</feature>
<dbReference type="InterPro" id="IPR003660">
    <property type="entry name" value="HAMP_dom"/>
</dbReference>
<evidence type="ECO:0000256" key="5">
    <source>
        <dbReference type="ARBA" id="ARBA00022679"/>
    </source>
</evidence>
<feature type="modified residue" description="4-aspartylphosphate" evidence="7">
    <location>
        <position position="573"/>
    </location>
</feature>
<dbReference type="Gene3D" id="3.40.50.2300">
    <property type="match status" value="1"/>
</dbReference>
<dbReference type="SUPFAM" id="SSF47384">
    <property type="entry name" value="Homodimeric domain of signal transducing histidine kinase"/>
    <property type="match status" value="1"/>
</dbReference>
<evidence type="ECO:0000256" key="7">
    <source>
        <dbReference type="PROSITE-ProRule" id="PRU00169"/>
    </source>
</evidence>
<dbReference type="InterPro" id="IPR004358">
    <property type="entry name" value="Sig_transdc_His_kin-like_C"/>
</dbReference>
<evidence type="ECO:0000313" key="13">
    <source>
        <dbReference type="EMBL" id="OQW89084.1"/>
    </source>
</evidence>
<keyword evidence="9" id="KW-0472">Membrane</keyword>
<dbReference type="Gene3D" id="3.30.565.10">
    <property type="entry name" value="Histidine kinase-like ATPase, C-terminal domain"/>
    <property type="match status" value="1"/>
</dbReference>
<dbReference type="PROSITE" id="PS50110">
    <property type="entry name" value="RESPONSE_REGULATORY"/>
    <property type="match status" value="1"/>
</dbReference>
<name>A0A1W9KXU3_9BURK</name>
<dbReference type="PROSITE" id="PS50109">
    <property type="entry name" value="HIS_KIN"/>
    <property type="match status" value="1"/>
</dbReference>
<dbReference type="Pfam" id="PF00512">
    <property type="entry name" value="HisKA"/>
    <property type="match status" value="1"/>
</dbReference>
<dbReference type="SUPFAM" id="SSF55874">
    <property type="entry name" value="ATPase domain of HSP90 chaperone/DNA topoisomerase II/histidine kinase"/>
    <property type="match status" value="1"/>
</dbReference>
<gene>
    <name evidence="13" type="ORF">BWK72_03705</name>
</gene>
<dbReference type="Pfam" id="PF00072">
    <property type="entry name" value="Response_reg"/>
    <property type="match status" value="1"/>
</dbReference>
<evidence type="ECO:0000256" key="1">
    <source>
        <dbReference type="ARBA" id="ARBA00000085"/>
    </source>
</evidence>
<keyword evidence="9" id="KW-0812">Transmembrane</keyword>
<dbReference type="InterPro" id="IPR036890">
    <property type="entry name" value="HATPase_C_sf"/>
</dbReference>
<dbReference type="PRINTS" id="PR00344">
    <property type="entry name" value="BCTRLSENSOR"/>
</dbReference>
<dbReference type="CDD" id="cd06225">
    <property type="entry name" value="HAMP"/>
    <property type="match status" value="1"/>
</dbReference>
<dbReference type="PANTHER" id="PTHR43047:SF9">
    <property type="entry name" value="HISTIDINE KINASE"/>
    <property type="match status" value="1"/>
</dbReference>
<dbReference type="GO" id="GO:0000155">
    <property type="term" value="F:phosphorelay sensor kinase activity"/>
    <property type="evidence" value="ECO:0007669"/>
    <property type="project" value="InterPro"/>
</dbReference>
<dbReference type="InterPro" id="IPR003661">
    <property type="entry name" value="HisK_dim/P_dom"/>
</dbReference>
<dbReference type="GO" id="GO:0009927">
    <property type="term" value="F:histidine phosphotransfer kinase activity"/>
    <property type="evidence" value="ECO:0007669"/>
    <property type="project" value="TreeGrafter"/>
</dbReference>
<dbReference type="SMART" id="SM00387">
    <property type="entry name" value="HATPase_c"/>
    <property type="match status" value="1"/>
</dbReference>
<organism evidence="13 14">
    <name type="scientific">Rhodoferax ferrireducens</name>
    <dbReference type="NCBI Taxonomy" id="192843"/>
    <lineage>
        <taxon>Bacteria</taxon>
        <taxon>Pseudomonadati</taxon>
        <taxon>Pseudomonadota</taxon>
        <taxon>Betaproteobacteria</taxon>
        <taxon>Burkholderiales</taxon>
        <taxon>Comamonadaceae</taxon>
        <taxon>Rhodoferax</taxon>
    </lineage>
</organism>
<dbReference type="SMART" id="SM00448">
    <property type="entry name" value="REC"/>
    <property type="match status" value="1"/>
</dbReference>
<dbReference type="InterPro" id="IPR019247">
    <property type="entry name" value="Histidine_kinase_BarA_N"/>
</dbReference>
<evidence type="ECO:0000313" key="14">
    <source>
        <dbReference type="Proteomes" id="UP000192505"/>
    </source>
</evidence>
<comment type="catalytic activity">
    <reaction evidence="1">
        <text>ATP + protein L-histidine = ADP + protein N-phospho-L-histidine.</text>
        <dbReference type="EC" id="2.7.13.3"/>
    </reaction>
</comment>
<evidence type="ECO:0000256" key="8">
    <source>
        <dbReference type="SAM" id="Coils"/>
    </source>
</evidence>
<dbReference type="SMART" id="SM00388">
    <property type="entry name" value="HisKA"/>
    <property type="match status" value="1"/>
</dbReference>
<evidence type="ECO:0000256" key="6">
    <source>
        <dbReference type="ARBA" id="ARBA00022777"/>
    </source>
</evidence>
<evidence type="ECO:0000256" key="4">
    <source>
        <dbReference type="ARBA" id="ARBA00022553"/>
    </source>
</evidence>
<feature type="domain" description="Response regulatory" evidence="11">
    <location>
        <begin position="523"/>
        <end position="639"/>
    </location>
</feature>
<evidence type="ECO:0000259" key="12">
    <source>
        <dbReference type="PROSITE" id="PS50885"/>
    </source>
</evidence>